<reference evidence="1 2" key="1">
    <citation type="submission" date="2024-02" db="EMBL/GenBank/DDBJ databases">
        <authorList>
            <person name="Vignale AGUSTIN F."/>
            <person name="Sosa J E."/>
            <person name="Modenutti C."/>
        </authorList>
    </citation>
    <scope>NUCLEOTIDE SEQUENCE [LARGE SCALE GENOMIC DNA]</scope>
</reference>
<protein>
    <submittedName>
        <fullName evidence="1">Uncharacterized protein</fullName>
    </submittedName>
</protein>
<evidence type="ECO:0000313" key="2">
    <source>
        <dbReference type="Proteomes" id="UP001642360"/>
    </source>
</evidence>
<gene>
    <name evidence="1" type="ORF">ILEXP_LOCUS48143</name>
</gene>
<dbReference type="AlphaFoldDB" id="A0ABC8UDZ3"/>
<comment type="caution">
    <text evidence="1">The sequence shown here is derived from an EMBL/GenBank/DDBJ whole genome shotgun (WGS) entry which is preliminary data.</text>
</comment>
<keyword evidence="2" id="KW-1185">Reference proteome</keyword>
<dbReference type="Proteomes" id="UP001642360">
    <property type="component" value="Unassembled WGS sequence"/>
</dbReference>
<proteinExistence type="predicted"/>
<accession>A0ABC8UDZ3</accession>
<feature type="non-terminal residue" evidence="1">
    <location>
        <position position="66"/>
    </location>
</feature>
<organism evidence="1 2">
    <name type="scientific">Ilex paraguariensis</name>
    <name type="common">yerba mate</name>
    <dbReference type="NCBI Taxonomy" id="185542"/>
    <lineage>
        <taxon>Eukaryota</taxon>
        <taxon>Viridiplantae</taxon>
        <taxon>Streptophyta</taxon>
        <taxon>Embryophyta</taxon>
        <taxon>Tracheophyta</taxon>
        <taxon>Spermatophyta</taxon>
        <taxon>Magnoliopsida</taxon>
        <taxon>eudicotyledons</taxon>
        <taxon>Gunneridae</taxon>
        <taxon>Pentapetalae</taxon>
        <taxon>asterids</taxon>
        <taxon>campanulids</taxon>
        <taxon>Aquifoliales</taxon>
        <taxon>Aquifoliaceae</taxon>
        <taxon>Ilex</taxon>
    </lineage>
</organism>
<name>A0ABC8UDZ3_9AQUA</name>
<sequence length="66" mass="7053">MASLLGFMGQVQFGVIDGGDEPKIGIDDGVEILSIKVGLGIDGVERVIGTKKELRKRKNIVEEGNL</sequence>
<evidence type="ECO:0000313" key="1">
    <source>
        <dbReference type="EMBL" id="CAK9178227.1"/>
    </source>
</evidence>
<dbReference type="EMBL" id="CAUOFW020007266">
    <property type="protein sequence ID" value="CAK9178227.1"/>
    <property type="molecule type" value="Genomic_DNA"/>
</dbReference>